<dbReference type="CDD" id="cd02513">
    <property type="entry name" value="CMP-NeuAc_Synthase"/>
    <property type="match status" value="1"/>
</dbReference>
<dbReference type="AlphaFoldDB" id="A0A420E1E2"/>
<gene>
    <name evidence="1" type="ORF">C8N26_1577</name>
</gene>
<evidence type="ECO:0000313" key="2">
    <source>
        <dbReference type="Proteomes" id="UP000285780"/>
    </source>
</evidence>
<dbReference type="RefSeq" id="WP_120186792.1">
    <property type="nucleotide sequence ID" value="NZ_RAQM01000008.1"/>
</dbReference>
<protein>
    <submittedName>
        <fullName evidence="1">N-acylneuraminate cytidylyltransferase</fullName>
    </submittedName>
</protein>
<evidence type="ECO:0000313" key="1">
    <source>
        <dbReference type="EMBL" id="RKF03945.1"/>
    </source>
</evidence>
<dbReference type="InterPro" id="IPR003329">
    <property type="entry name" value="Cytidylyl_trans"/>
</dbReference>
<dbReference type="Proteomes" id="UP000285780">
    <property type="component" value="Unassembled WGS sequence"/>
</dbReference>
<proteinExistence type="predicted"/>
<dbReference type="NCBIfam" id="TIGR03584">
    <property type="entry name" value="PseF"/>
    <property type="match status" value="1"/>
</dbReference>
<keyword evidence="2" id="KW-1185">Reference proteome</keyword>
<dbReference type="InterPro" id="IPR050793">
    <property type="entry name" value="CMP-NeuNAc_synthase"/>
</dbReference>
<dbReference type="InterPro" id="IPR029044">
    <property type="entry name" value="Nucleotide-diphossugar_trans"/>
</dbReference>
<sequence>MTKIAIIPARGGSKRIPKKNIKDFLGKPIIAYSIETAIQSNLFDEVIVSTDSEEIAEIAKKHGAKTPFLRSEKNSDDFATTFDVIQEVLEWYSANDKNIETACCIYATAPFITSDLLKLAEQNLTTNQFDTVFPVTRFGFPIQRAIKKTNDAGKMDLFQPEHLNSRSQDLEPAFQDAGQFYFFKPDIILEKKKVWTDNSGIIEIDELLAQDIDNETDWKLAELKYQLAFGN</sequence>
<organism evidence="1 2">
    <name type="scientific">Tenacibaculum lutimaris</name>
    <dbReference type="NCBI Taxonomy" id="285258"/>
    <lineage>
        <taxon>Bacteria</taxon>
        <taxon>Pseudomonadati</taxon>
        <taxon>Bacteroidota</taxon>
        <taxon>Flavobacteriia</taxon>
        <taxon>Flavobacteriales</taxon>
        <taxon>Flavobacteriaceae</taxon>
        <taxon>Tenacibaculum</taxon>
    </lineage>
</organism>
<dbReference type="Gene3D" id="3.90.550.10">
    <property type="entry name" value="Spore Coat Polysaccharide Biosynthesis Protein SpsA, Chain A"/>
    <property type="match status" value="1"/>
</dbReference>
<keyword evidence="1" id="KW-0548">Nucleotidyltransferase</keyword>
<dbReference type="PANTHER" id="PTHR21485">
    <property type="entry name" value="HAD SUPERFAMILY MEMBERS CMAS AND KDSC"/>
    <property type="match status" value="1"/>
</dbReference>
<reference evidence="1 2" key="1">
    <citation type="submission" date="2018-09" db="EMBL/GenBank/DDBJ databases">
        <title>Genomic Encyclopedia of Archaeal and Bacterial Type Strains, Phase II (KMG-II): from individual species to whole genera.</title>
        <authorList>
            <person name="Goeker M."/>
        </authorList>
    </citation>
    <scope>NUCLEOTIDE SEQUENCE [LARGE SCALE GENOMIC DNA]</scope>
    <source>
        <strain evidence="1 2">DSM 16505</strain>
    </source>
</reference>
<dbReference type="GO" id="GO:0008781">
    <property type="term" value="F:N-acylneuraminate cytidylyltransferase activity"/>
    <property type="evidence" value="ECO:0007669"/>
    <property type="project" value="TreeGrafter"/>
</dbReference>
<dbReference type="SUPFAM" id="SSF53448">
    <property type="entry name" value="Nucleotide-diphospho-sugar transferases"/>
    <property type="match status" value="1"/>
</dbReference>
<keyword evidence="1" id="KW-0808">Transferase</keyword>
<dbReference type="InterPro" id="IPR020039">
    <property type="entry name" value="PseF"/>
</dbReference>
<dbReference type="Pfam" id="PF02348">
    <property type="entry name" value="CTP_transf_3"/>
    <property type="match status" value="1"/>
</dbReference>
<dbReference type="PANTHER" id="PTHR21485:SF6">
    <property type="entry name" value="N-ACYLNEURAMINATE CYTIDYLYLTRANSFERASE-RELATED"/>
    <property type="match status" value="1"/>
</dbReference>
<comment type="caution">
    <text evidence="1">The sequence shown here is derived from an EMBL/GenBank/DDBJ whole genome shotgun (WGS) entry which is preliminary data.</text>
</comment>
<name>A0A420E1E2_9FLAO</name>
<accession>A0A420E1E2</accession>
<dbReference type="EMBL" id="RAQM01000008">
    <property type="protein sequence ID" value="RKF03945.1"/>
    <property type="molecule type" value="Genomic_DNA"/>
</dbReference>